<dbReference type="Pfam" id="PF07690">
    <property type="entry name" value="MFS_1"/>
    <property type="match status" value="1"/>
</dbReference>
<keyword evidence="2 4" id="KW-1133">Transmembrane helix</keyword>
<feature type="transmembrane region" description="Helical" evidence="4">
    <location>
        <begin position="178"/>
        <end position="198"/>
    </location>
</feature>
<feature type="transmembrane region" description="Helical" evidence="4">
    <location>
        <begin position="233"/>
        <end position="256"/>
    </location>
</feature>
<dbReference type="CDD" id="cd17475">
    <property type="entry name" value="MFS_MT3072_like"/>
    <property type="match status" value="1"/>
</dbReference>
<evidence type="ECO:0000256" key="1">
    <source>
        <dbReference type="ARBA" id="ARBA00022692"/>
    </source>
</evidence>
<feature type="transmembrane region" description="Helical" evidence="4">
    <location>
        <begin position="22"/>
        <end position="49"/>
    </location>
</feature>
<dbReference type="SUPFAM" id="SSF103473">
    <property type="entry name" value="MFS general substrate transporter"/>
    <property type="match status" value="1"/>
</dbReference>
<evidence type="ECO:0000256" key="4">
    <source>
        <dbReference type="SAM" id="Phobius"/>
    </source>
</evidence>
<reference evidence="6 7" key="1">
    <citation type="submission" date="2016-10" db="EMBL/GenBank/DDBJ databases">
        <authorList>
            <person name="de Groot N.N."/>
        </authorList>
    </citation>
    <scope>NUCLEOTIDE SEQUENCE [LARGE SCALE GENOMIC DNA]</scope>
    <source>
        <strain evidence="6 7">CGMCC 1.6133</strain>
    </source>
</reference>
<dbReference type="GO" id="GO:0022857">
    <property type="term" value="F:transmembrane transporter activity"/>
    <property type="evidence" value="ECO:0007669"/>
    <property type="project" value="InterPro"/>
</dbReference>
<name>A0A1G9BB18_9GAMM</name>
<proteinExistence type="predicted"/>
<evidence type="ECO:0000256" key="3">
    <source>
        <dbReference type="ARBA" id="ARBA00023136"/>
    </source>
</evidence>
<evidence type="ECO:0000313" key="6">
    <source>
        <dbReference type="EMBL" id="SDK36687.1"/>
    </source>
</evidence>
<dbReference type="EMBL" id="FNES01000015">
    <property type="protein sequence ID" value="SDK36687.1"/>
    <property type="molecule type" value="Genomic_DNA"/>
</dbReference>
<evidence type="ECO:0000259" key="5">
    <source>
        <dbReference type="PROSITE" id="PS50850"/>
    </source>
</evidence>
<evidence type="ECO:0000313" key="7">
    <source>
        <dbReference type="Proteomes" id="UP000198525"/>
    </source>
</evidence>
<feature type="transmembrane region" description="Helical" evidence="4">
    <location>
        <begin position="262"/>
        <end position="285"/>
    </location>
</feature>
<feature type="transmembrane region" description="Helical" evidence="4">
    <location>
        <begin position="297"/>
        <end position="319"/>
    </location>
</feature>
<dbReference type="PANTHER" id="PTHR23527:SF1">
    <property type="entry name" value="BLL3282 PROTEIN"/>
    <property type="match status" value="1"/>
</dbReference>
<dbReference type="STRING" id="376427.SAMN04487954_11561"/>
<organism evidence="6 7">
    <name type="scientific">Billgrantia gudaonensis</name>
    <dbReference type="NCBI Taxonomy" id="376427"/>
    <lineage>
        <taxon>Bacteria</taxon>
        <taxon>Pseudomonadati</taxon>
        <taxon>Pseudomonadota</taxon>
        <taxon>Gammaproteobacteria</taxon>
        <taxon>Oceanospirillales</taxon>
        <taxon>Halomonadaceae</taxon>
        <taxon>Billgrantia</taxon>
    </lineage>
</organism>
<evidence type="ECO:0000256" key="2">
    <source>
        <dbReference type="ARBA" id="ARBA00022989"/>
    </source>
</evidence>
<dbReference type="RefSeq" id="WP_176761542.1">
    <property type="nucleotide sequence ID" value="NZ_FNES01000015.1"/>
</dbReference>
<feature type="transmembrane region" description="Helical" evidence="4">
    <location>
        <begin position="55"/>
        <end position="78"/>
    </location>
</feature>
<dbReference type="InterPro" id="IPR036259">
    <property type="entry name" value="MFS_trans_sf"/>
</dbReference>
<feature type="transmembrane region" description="Helical" evidence="4">
    <location>
        <begin position="360"/>
        <end position="383"/>
    </location>
</feature>
<dbReference type="Proteomes" id="UP000198525">
    <property type="component" value="Unassembled WGS sequence"/>
</dbReference>
<keyword evidence="1 4" id="KW-0812">Transmembrane</keyword>
<keyword evidence="3 4" id="KW-0472">Membrane</keyword>
<accession>A0A1G9BB18</accession>
<dbReference type="InterPro" id="IPR011701">
    <property type="entry name" value="MFS"/>
</dbReference>
<dbReference type="PANTHER" id="PTHR23527">
    <property type="entry name" value="BLL3282 PROTEIN"/>
    <property type="match status" value="1"/>
</dbReference>
<sequence length="417" mass="43860">MKHIHESDAPAGRQAASAPYRWWVLTAAVTAQTTAAVATQGIGVLGGFLQADLQLSHASVGVLAGVLNVAPIVGLMLAGEWLDRAGERRVIGMGALIMALAMTLAGITTTFPGLLFCLFFVGIGYSTAQPGGTKAVFHWFPVRERGLAMGVRQAGLPLGGVVAAALFPGIASHIGWQAAFLVGASVIVSGGALFCLVYRSSPGVASRHGSAESPQQPWLLYARRLLTAPRFRLAVVAGVALITVQTVALMFLSLYLRDRFGLPLVAGTGHLLVMQLFGAAGRVLLAAWSDKIRHGRPLIVLITAVGSLLGLCALGLFPGHWSPDLLYLASAWLGFFGFGWYGPWVAWISELSPRHRLGTTLGLAMAINQVAIAGSPILFGCLVDVFGNYAVPGGLLATSLLIYIAYAGLRMLKREGV</sequence>
<keyword evidence="7" id="KW-1185">Reference proteome</keyword>
<dbReference type="PROSITE" id="PS50850">
    <property type="entry name" value="MFS"/>
    <property type="match status" value="1"/>
</dbReference>
<feature type="transmembrane region" description="Helical" evidence="4">
    <location>
        <begin position="325"/>
        <end position="348"/>
    </location>
</feature>
<dbReference type="AlphaFoldDB" id="A0A1G9BB18"/>
<dbReference type="Gene3D" id="1.20.1250.20">
    <property type="entry name" value="MFS general substrate transporter like domains"/>
    <property type="match status" value="2"/>
</dbReference>
<protein>
    <submittedName>
        <fullName evidence="6">Sugar phosphate permease</fullName>
    </submittedName>
</protein>
<dbReference type="InterPro" id="IPR020846">
    <property type="entry name" value="MFS_dom"/>
</dbReference>
<feature type="transmembrane region" description="Helical" evidence="4">
    <location>
        <begin position="389"/>
        <end position="409"/>
    </location>
</feature>
<dbReference type="InterPro" id="IPR052952">
    <property type="entry name" value="MFS-Transporter"/>
</dbReference>
<gene>
    <name evidence="6" type="ORF">SAMN04487954_11561</name>
</gene>
<feature type="domain" description="Major facilitator superfamily (MFS) profile" evidence="5">
    <location>
        <begin position="24"/>
        <end position="411"/>
    </location>
</feature>